<comment type="domain">
    <text evidence="12">Contains an N-terminal zinc-binding domain, a central core domain that contains the primase activity, and a C-terminal DnaB-binding domain.</text>
</comment>
<keyword evidence="4 12" id="KW-0548">Nucleotidyltransferase</keyword>
<proteinExistence type="inferred from homology"/>
<keyword evidence="1 12" id="KW-0240">DNA-directed RNA polymerase</keyword>
<dbReference type="SMART" id="SM00493">
    <property type="entry name" value="TOPRIM"/>
    <property type="match status" value="1"/>
</dbReference>
<dbReference type="Gene3D" id="3.90.580.10">
    <property type="entry name" value="Zinc finger, CHC2-type domain"/>
    <property type="match status" value="1"/>
</dbReference>
<evidence type="ECO:0000256" key="12">
    <source>
        <dbReference type="HAMAP-Rule" id="MF_00974"/>
    </source>
</evidence>
<dbReference type="Proteomes" id="UP000031982">
    <property type="component" value="Unassembled WGS sequence"/>
</dbReference>
<dbReference type="SUPFAM" id="SSF56731">
    <property type="entry name" value="DNA primase core"/>
    <property type="match status" value="1"/>
</dbReference>
<dbReference type="Gene3D" id="3.90.980.10">
    <property type="entry name" value="DNA primase, catalytic core, N-terminal domain"/>
    <property type="match status" value="1"/>
</dbReference>
<evidence type="ECO:0000256" key="10">
    <source>
        <dbReference type="ARBA" id="ARBA00023125"/>
    </source>
</evidence>
<evidence type="ECO:0000313" key="15">
    <source>
        <dbReference type="EMBL" id="KIL79677.1"/>
    </source>
</evidence>
<reference evidence="15 16" key="1">
    <citation type="submission" date="2015-01" db="EMBL/GenBank/DDBJ databases">
        <title>Genome Assembly of Bacillus badius MTCC 1458.</title>
        <authorList>
            <person name="Verma A."/>
            <person name="Khatri I."/>
            <person name="Mual P."/>
            <person name="Subramanian S."/>
            <person name="Krishnamurthi S."/>
        </authorList>
    </citation>
    <scope>NUCLEOTIDE SEQUENCE [LARGE SCALE GENOMIC DNA]</scope>
    <source>
        <strain evidence="15 16">MTCC 1458</strain>
    </source>
</reference>
<keyword evidence="7 12" id="KW-0863">Zinc-finger</keyword>
<dbReference type="EC" id="2.7.7.101" evidence="12"/>
<feature type="zinc finger region" description="CHC2-type" evidence="12">
    <location>
        <begin position="42"/>
        <end position="66"/>
    </location>
</feature>
<evidence type="ECO:0000256" key="6">
    <source>
        <dbReference type="ARBA" id="ARBA00022723"/>
    </source>
</evidence>
<comment type="caution">
    <text evidence="15">The sequence shown here is derived from an EMBL/GenBank/DDBJ whole genome shotgun (WGS) entry which is preliminary data.</text>
</comment>
<evidence type="ECO:0000256" key="7">
    <source>
        <dbReference type="ARBA" id="ARBA00022771"/>
    </source>
</evidence>
<keyword evidence="11 12" id="KW-0804">Transcription</keyword>
<gene>
    <name evidence="12" type="primary">dnaG</name>
    <name evidence="15" type="ORF">SD77_2131</name>
</gene>
<feature type="domain" description="Toprim" evidence="14">
    <location>
        <begin position="264"/>
        <end position="345"/>
    </location>
</feature>
<dbReference type="CDD" id="cd03364">
    <property type="entry name" value="TOPRIM_DnaG_primases"/>
    <property type="match status" value="1"/>
</dbReference>
<dbReference type="NCBIfam" id="TIGR01391">
    <property type="entry name" value="dnaG"/>
    <property type="match status" value="1"/>
</dbReference>
<dbReference type="Pfam" id="PF01807">
    <property type="entry name" value="Zn_ribbon_DnaG"/>
    <property type="match status" value="1"/>
</dbReference>
<dbReference type="SMART" id="SM00400">
    <property type="entry name" value="ZnF_CHCC"/>
    <property type="match status" value="1"/>
</dbReference>
<comment type="subunit">
    <text evidence="12">Monomer. Interacts with DnaB.</text>
</comment>
<evidence type="ECO:0000256" key="2">
    <source>
        <dbReference type="ARBA" id="ARBA00022515"/>
    </source>
</evidence>
<comment type="similarity">
    <text evidence="12 13">Belongs to the DnaG primase family.</text>
</comment>
<comment type="function">
    <text evidence="12 13">RNA polymerase that catalyzes the synthesis of short RNA molecules used as primers for DNA polymerase during DNA replication.</text>
</comment>
<dbReference type="PANTHER" id="PTHR30313">
    <property type="entry name" value="DNA PRIMASE"/>
    <property type="match status" value="1"/>
</dbReference>
<dbReference type="InterPro" id="IPR006295">
    <property type="entry name" value="DNA_primase_DnaG"/>
</dbReference>
<dbReference type="EMBL" id="JXLP01000002">
    <property type="protein sequence ID" value="KIL79677.1"/>
    <property type="molecule type" value="Genomic_DNA"/>
</dbReference>
<evidence type="ECO:0000256" key="4">
    <source>
        <dbReference type="ARBA" id="ARBA00022695"/>
    </source>
</evidence>
<dbReference type="SUPFAM" id="SSF48024">
    <property type="entry name" value="N-terminal domain of DnaB helicase"/>
    <property type="match status" value="1"/>
</dbReference>
<evidence type="ECO:0000313" key="16">
    <source>
        <dbReference type="Proteomes" id="UP000031982"/>
    </source>
</evidence>
<dbReference type="InterPro" id="IPR002694">
    <property type="entry name" value="Znf_CHC2"/>
</dbReference>
<dbReference type="InterPro" id="IPR006171">
    <property type="entry name" value="TOPRIM_dom"/>
</dbReference>
<dbReference type="Gene3D" id="6.10.140.360">
    <property type="match status" value="1"/>
</dbReference>
<dbReference type="PANTHER" id="PTHR30313:SF2">
    <property type="entry name" value="DNA PRIMASE"/>
    <property type="match status" value="1"/>
</dbReference>
<dbReference type="Pfam" id="PF13155">
    <property type="entry name" value="Toprim_2"/>
    <property type="match status" value="1"/>
</dbReference>
<evidence type="ECO:0000256" key="13">
    <source>
        <dbReference type="PIRNR" id="PIRNR002811"/>
    </source>
</evidence>
<accession>A0ABR5AY69</accession>
<name>A0ABR5AY69_BACBA</name>
<evidence type="ECO:0000256" key="3">
    <source>
        <dbReference type="ARBA" id="ARBA00022679"/>
    </source>
</evidence>
<keyword evidence="6 12" id="KW-0479">Metal-binding</keyword>
<dbReference type="InterPro" id="IPR007693">
    <property type="entry name" value="DNA_helicase_DnaB-like_N"/>
</dbReference>
<evidence type="ECO:0000256" key="8">
    <source>
        <dbReference type="ARBA" id="ARBA00022833"/>
    </source>
</evidence>
<keyword evidence="8 12" id="KW-0862">Zinc</keyword>
<dbReference type="Pfam" id="PF08275">
    <property type="entry name" value="DNAG_N"/>
    <property type="match status" value="1"/>
</dbReference>
<evidence type="ECO:0000259" key="14">
    <source>
        <dbReference type="PROSITE" id="PS50880"/>
    </source>
</evidence>
<keyword evidence="10 12" id="KW-0238">DNA-binding</keyword>
<keyword evidence="2 12" id="KW-0639">Primosome</keyword>
<comment type="cofactor">
    <cofactor evidence="12 13">
        <name>Zn(2+)</name>
        <dbReference type="ChEBI" id="CHEBI:29105"/>
    </cofactor>
    <text evidence="12 13">Binds 1 zinc ion per monomer.</text>
</comment>
<protein>
    <recommendedName>
        <fullName evidence="12 13">DNA primase</fullName>
        <ecNumber evidence="12">2.7.7.101</ecNumber>
    </recommendedName>
</protein>
<dbReference type="PIRSF" id="PIRSF002811">
    <property type="entry name" value="DnaG"/>
    <property type="match status" value="1"/>
</dbReference>
<dbReference type="Pfam" id="PF10410">
    <property type="entry name" value="DnaB_bind"/>
    <property type="match status" value="1"/>
</dbReference>
<evidence type="ECO:0000256" key="9">
    <source>
        <dbReference type="ARBA" id="ARBA00022842"/>
    </source>
</evidence>
<dbReference type="Gene3D" id="3.40.1360.10">
    <property type="match status" value="1"/>
</dbReference>
<keyword evidence="5 12" id="KW-0235">DNA replication</keyword>
<evidence type="ECO:0000256" key="1">
    <source>
        <dbReference type="ARBA" id="ARBA00022478"/>
    </source>
</evidence>
<dbReference type="InterPro" id="IPR036977">
    <property type="entry name" value="DNA_primase_Znf_CHC2"/>
</dbReference>
<dbReference type="InterPro" id="IPR050219">
    <property type="entry name" value="DnaG_primase"/>
</dbReference>
<dbReference type="InterPro" id="IPR034151">
    <property type="entry name" value="TOPRIM_DnaG_bac"/>
</dbReference>
<dbReference type="PROSITE" id="PS50880">
    <property type="entry name" value="TOPRIM"/>
    <property type="match status" value="1"/>
</dbReference>
<keyword evidence="3 12" id="KW-0808">Transferase</keyword>
<sequence>MYVTGKIPEETIQQIKQSLDITEVVSDYVQLKKQGRNFFGLCPFHGENSPSFSVSPDKQIYHCFGCGAGGNVFSFLMEIENISFQEAVAKLAERAGITLDSAVTRHEHGGSISKEHDQIMEAHELLAKFYHHLLMNTTEGQEALDYLEKRGFSKEELEAFQIGWSLPNWDFTAKFLQKRGFDSEWMEKAGLIIRKEEDGSYFDRFRGRIMFPLHNEKGKVVAFSGRSLHDEKPKYLNSPETPLFNKSRLLYNFHRARPAIRKQHYAVLFEGFADVIAAASAGVETGIATMGTSLTDAHVQQIRRIADQVIICFDGDSAGIQAAFRAANLLSDNGCDIKVALIPDKLDPDDYIKAYGAEKFRNNVIETAMTLMAFKMEYYKQGKNLQDEGQKLHYIEEIVAEISKLKKAVERDYYLRQIAEQFSLSLDALKQQEKQLFFKERKKHASNEQTLRPAPAVRAPVKLYPAFQTAERRLIAHMLKDVDLTYKVKELLNGETFNLDEHQAIFTYLLGFYEGGNAPDSSAFISFLPNTNLRRLVSDIEMMMVSEAINDEAVHDYIKEILQYDKVLKIKAKKQQQVAAEKAKDYGTAAHLAMEIVKLKKELKNK</sequence>
<keyword evidence="9" id="KW-0460">Magnesium</keyword>
<dbReference type="Gene3D" id="1.10.860.10">
    <property type="entry name" value="DNAb Helicase, Chain A"/>
    <property type="match status" value="1"/>
</dbReference>
<dbReference type="InterPro" id="IPR037068">
    <property type="entry name" value="DNA_primase_core_N_sf"/>
</dbReference>
<dbReference type="HAMAP" id="MF_00974">
    <property type="entry name" value="DNA_primase_DnaG"/>
    <property type="match status" value="1"/>
</dbReference>
<comment type="catalytic activity">
    <reaction evidence="12">
        <text>ssDNA + n NTP = ssDNA/pppN(pN)n-1 hybrid + (n-1) diphosphate.</text>
        <dbReference type="EC" id="2.7.7.101"/>
    </reaction>
</comment>
<keyword evidence="16" id="KW-1185">Reference proteome</keyword>
<organism evidence="15 16">
    <name type="scientific">Bacillus badius</name>
    <dbReference type="NCBI Taxonomy" id="1455"/>
    <lineage>
        <taxon>Bacteria</taxon>
        <taxon>Bacillati</taxon>
        <taxon>Bacillota</taxon>
        <taxon>Bacilli</taxon>
        <taxon>Bacillales</taxon>
        <taxon>Bacillaceae</taxon>
        <taxon>Pseudobacillus</taxon>
    </lineage>
</organism>
<dbReference type="InterPro" id="IPR036185">
    <property type="entry name" value="DNA_heli_DnaB-like_N_sf"/>
</dbReference>
<dbReference type="SUPFAM" id="SSF57783">
    <property type="entry name" value="Zinc beta-ribbon"/>
    <property type="match status" value="1"/>
</dbReference>
<dbReference type="InterPro" id="IPR013264">
    <property type="entry name" value="DNAG_N"/>
</dbReference>
<evidence type="ECO:0000256" key="5">
    <source>
        <dbReference type="ARBA" id="ARBA00022705"/>
    </source>
</evidence>
<dbReference type="InterPro" id="IPR030846">
    <property type="entry name" value="DnaG_bac"/>
</dbReference>
<evidence type="ECO:0000256" key="11">
    <source>
        <dbReference type="ARBA" id="ARBA00023163"/>
    </source>
</evidence>
<dbReference type="InterPro" id="IPR019475">
    <property type="entry name" value="DNA_primase_DnaB-bd"/>
</dbReference>
<dbReference type="Pfam" id="PF00772">
    <property type="entry name" value="DnaB"/>
    <property type="match status" value="1"/>
</dbReference>
<dbReference type="InterPro" id="IPR016136">
    <property type="entry name" value="DNA_helicase_N/primase_C"/>
</dbReference>